<dbReference type="OrthoDB" id="3181072at2759"/>
<evidence type="ECO:0000313" key="2">
    <source>
        <dbReference type="Proteomes" id="UP000015241"/>
    </source>
</evidence>
<evidence type="ECO:0000313" key="1">
    <source>
        <dbReference type="EMBL" id="EPT02548.1"/>
    </source>
</evidence>
<reference evidence="1 2" key="1">
    <citation type="journal article" date="2012" name="Science">
        <title>The Paleozoic origin of enzymatic lignin decomposition reconstructed from 31 fungal genomes.</title>
        <authorList>
            <person name="Floudas D."/>
            <person name="Binder M."/>
            <person name="Riley R."/>
            <person name="Barry K."/>
            <person name="Blanchette R.A."/>
            <person name="Henrissat B."/>
            <person name="Martinez A.T."/>
            <person name="Otillar R."/>
            <person name="Spatafora J.W."/>
            <person name="Yadav J.S."/>
            <person name="Aerts A."/>
            <person name="Benoit I."/>
            <person name="Boyd A."/>
            <person name="Carlson A."/>
            <person name="Copeland A."/>
            <person name="Coutinho P.M."/>
            <person name="de Vries R.P."/>
            <person name="Ferreira P."/>
            <person name="Findley K."/>
            <person name="Foster B."/>
            <person name="Gaskell J."/>
            <person name="Glotzer D."/>
            <person name="Gorecki P."/>
            <person name="Heitman J."/>
            <person name="Hesse C."/>
            <person name="Hori C."/>
            <person name="Igarashi K."/>
            <person name="Jurgens J.A."/>
            <person name="Kallen N."/>
            <person name="Kersten P."/>
            <person name="Kohler A."/>
            <person name="Kuees U."/>
            <person name="Kumar T.K.A."/>
            <person name="Kuo A."/>
            <person name="LaButti K."/>
            <person name="Larrondo L.F."/>
            <person name="Lindquist E."/>
            <person name="Ling A."/>
            <person name="Lombard V."/>
            <person name="Lucas S."/>
            <person name="Lundell T."/>
            <person name="Martin R."/>
            <person name="McLaughlin D.J."/>
            <person name="Morgenstern I."/>
            <person name="Morin E."/>
            <person name="Murat C."/>
            <person name="Nagy L.G."/>
            <person name="Nolan M."/>
            <person name="Ohm R.A."/>
            <person name="Patyshakuliyeva A."/>
            <person name="Rokas A."/>
            <person name="Ruiz-Duenas F.J."/>
            <person name="Sabat G."/>
            <person name="Salamov A."/>
            <person name="Samejima M."/>
            <person name="Schmutz J."/>
            <person name="Slot J.C."/>
            <person name="St John F."/>
            <person name="Stenlid J."/>
            <person name="Sun H."/>
            <person name="Sun S."/>
            <person name="Syed K."/>
            <person name="Tsang A."/>
            <person name="Wiebenga A."/>
            <person name="Young D."/>
            <person name="Pisabarro A."/>
            <person name="Eastwood D.C."/>
            <person name="Martin F."/>
            <person name="Cullen D."/>
            <person name="Grigoriev I.V."/>
            <person name="Hibbett D.S."/>
        </authorList>
    </citation>
    <scope>NUCLEOTIDE SEQUENCE</scope>
    <source>
        <strain evidence="2">FP-58527</strain>
    </source>
</reference>
<dbReference type="Proteomes" id="UP000015241">
    <property type="component" value="Unassembled WGS sequence"/>
</dbReference>
<name>S8ED53_FOMSC</name>
<dbReference type="InParanoid" id="S8ED53"/>
<sequence length="251" mass="28166">MATSNTNAGGPSNGDAIQLNSALLLDTAAIREMLGLMKGSLGTIGQQFQTLNEQSKKVETFGPSKESLKAQADALEDEMKSVSDRRGKLLEHVKTTTIKEQLKDKVAKQMRDHILEQIRTSVTEQVKLQLNRQIRQHLPDSLKEQVEASRKQIEGVKVAFRNSEARRTNALLRTDRLDDQLAEVSKPDDTESKLYPRNLRSLFAYTPDQAQALARDYGLTATGAREDIINRFMKHVGVSFPLLWMFLGTEQ</sequence>
<dbReference type="EMBL" id="KE504135">
    <property type="protein sequence ID" value="EPT02548.1"/>
    <property type="molecule type" value="Genomic_DNA"/>
</dbReference>
<evidence type="ECO:0008006" key="3">
    <source>
        <dbReference type="Google" id="ProtNLM"/>
    </source>
</evidence>
<dbReference type="eggNOG" id="ENOG502RCQQ">
    <property type="taxonomic scope" value="Eukaryota"/>
</dbReference>
<dbReference type="AlphaFoldDB" id="S8ED53"/>
<accession>S8ED53</accession>
<gene>
    <name evidence="1" type="ORF">FOMPIDRAFT_1022869</name>
</gene>
<protein>
    <recommendedName>
        <fullName evidence="3">SAP domain-containing protein</fullName>
    </recommendedName>
</protein>
<keyword evidence="2" id="KW-1185">Reference proteome</keyword>
<dbReference type="HOGENOM" id="CLU_050078_0_1_1"/>
<organism evidence="1 2">
    <name type="scientific">Fomitopsis schrenkii</name>
    <name type="common">Brown rot fungus</name>
    <dbReference type="NCBI Taxonomy" id="2126942"/>
    <lineage>
        <taxon>Eukaryota</taxon>
        <taxon>Fungi</taxon>
        <taxon>Dikarya</taxon>
        <taxon>Basidiomycota</taxon>
        <taxon>Agaricomycotina</taxon>
        <taxon>Agaricomycetes</taxon>
        <taxon>Polyporales</taxon>
        <taxon>Fomitopsis</taxon>
    </lineage>
</organism>
<proteinExistence type="predicted"/>